<accession>A0A061DFZ1</accession>
<dbReference type="Proteomes" id="UP000026915">
    <property type="component" value="Chromosome 1"/>
</dbReference>
<evidence type="ECO:0000313" key="2">
    <source>
        <dbReference type="Proteomes" id="UP000026915"/>
    </source>
</evidence>
<dbReference type="AlphaFoldDB" id="A0A061DFZ1"/>
<protein>
    <submittedName>
        <fullName evidence="1">Uncharacterized protein</fullName>
    </submittedName>
</protein>
<organism evidence="1 2">
    <name type="scientific">Theobroma cacao</name>
    <name type="common">Cacao</name>
    <name type="synonym">Cocoa</name>
    <dbReference type="NCBI Taxonomy" id="3641"/>
    <lineage>
        <taxon>Eukaryota</taxon>
        <taxon>Viridiplantae</taxon>
        <taxon>Streptophyta</taxon>
        <taxon>Embryophyta</taxon>
        <taxon>Tracheophyta</taxon>
        <taxon>Spermatophyta</taxon>
        <taxon>Magnoliopsida</taxon>
        <taxon>eudicotyledons</taxon>
        <taxon>Gunneridae</taxon>
        <taxon>Pentapetalae</taxon>
        <taxon>rosids</taxon>
        <taxon>malvids</taxon>
        <taxon>Malvales</taxon>
        <taxon>Malvaceae</taxon>
        <taxon>Byttnerioideae</taxon>
        <taxon>Theobroma</taxon>
    </lineage>
</organism>
<dbReference type="HOGENOM" id="CLU_2188720_0_0_1"/>
<dbReference type="InParanoid" id="A0A061DFZ1"/>
<evidence type="ECO:0000313" key="1">
    <source>
        <dbReference type="EMBL" id="EOX91224.1"/>
    </source>
</evidence>
<name>A0A061DFZ1_THECC</name>
<gene>
    <name evidence="1" type="ORF">TCM_000476</name>
</gene>
<dbReference type="EMBL" id="CM001879">
    <property type="protein sequence ID" value="EOX91224.1"/>
    <property type="molecule type" value="Genomic_DNA"/>
</dbReference>
<keyword evidence="2" id="KW-1185">Reference proteome</keyword>
<dbReference type="Gramene" id="EOX91224">
    <property type="protein sequence ID" value="EOX91224"/>
    <property type="gene ID" value="TCM_000476"/>
</dbReference>
<reference evidence="1 2" key="1">
    <citation type="journal article" date="2013" name="Genome Biol.">
        <title>The genome sequence of the most widely cultivated cacao type and its use to identify candidate genes regulating pod color.</title>
        <authorList>
            <person name="Motamayor J.C."/>
            <person name="Mockaitis K."/>
            <person name="Schmutz J."/>
            <person name="Haiminen N."/>
            <person name="Iii D.L."/>
            <person name="Cornejo O."/>
            <person name="Findley S.D."/>
            <person name="Zheng P."/>
            <person name="Utro F."/>
            <person name="Royaert S."/>
            <person name="Saski C."/>
            <person name="Jenkins J."/>
            <person name="Podicheti R."/>
            <person name="Zhao M."/>
            <person name="Scheffler B.E."/>
            <person name="Stack J.C."/>
            <person name="Feltus F.A."/>
            <person name="Mustiga G.M."/>
            <person name="Amores F."/>
            <person name="Phillips W."/>
            <person name="Marelli J.P."/>
            <person name="May G.D."/>
            <person name="Shapiro H."/>
            <person name="Ma J."/>
            <person name="Bustamante C.D."/>
            <person name="Schnell R.J."/>
            <person name="Main D."/>
            <person name="Gilbert D."/>
            <person name="Parida L."/>
            <person name="Kuhn D.N."/>
        </authorList>
    </citation>
    <scope>NUCLEOTIDE SEQUENCE [LARGE SCALE GENOMIC DNA]</scope>
    <source>
        <strain evidence="2">cv. Matina 1-6</strain>
    </source>
</reference>
<sequence>MEPSTLIFRKSELGRFHRASLLQPKNLETRGDETCVGPTHQFTVLIQSNQIIYFSFLLSITIPSLATQRIHKSHIIEAHCWTTSWAELGRQPNNNTPTGLEFLPQRVQL</sequence>
<proteinExistence type="predicted"/>